<accession>A0A9P7GFF1</accession>
<gene>
    <name evidence="1" type="ORF">DXG03_004604</name>
</gene>
<proteinExistence type="predicted"/>
<evidence type="ECO:0000313" key="2">
    <source>
        <dbReference type="Proteomes" id="UP000775547"/>
    </source>
</evidence>
<keyword evidence="2" id="KW-1185">Reference proteome</keyword>
<reference evidence="1" key="2">
    <citation type="submission" date="2021-10" db="EMBL/GenBank/DDBJ databases">
        <title>Phylogenomics reveals ancestral predisposition of the termite-cultivated fungus Termitomyces towards a domesticated lifestyle.</title>
        <authorList>
            <person name="Auxier B."/>
            <person name="Grum-Grzhimaylo A."/>
            <person name="Cardenas M.E."/>
            <person name="Lodge J.D."/>
            <person name="Laessoe T."/>
            <person name="Pedersen O."/>
            <person name="Smith M.E."/>
            <person name="Kuyper T.W."/>
            <person name="Franco-Molano E.A."/>
            <person name="Baroni T.J."/>
            <person name="Aanen D.K."/>
        </authorList>
    </citation>
    <scope>NUCLEOTIDE SEQUENCE</scope>
    <source>
        <strain evidence="1">AP01</strain>
        <tissue evidence="1">Mycelium</tissue>
    </source>
</reference>
<sequence length="702" mass="78560">MPQGWQNRDPRRPLDFNGPVILTEMFLDSLDLLDKDTKKALGSASDLTLSTLLRHAGFTVLDHDRFRALFGGLPLGMRNMSEAHIAVMARELPNAVARGLLPNNQRPQLFSKVDLDGDIAKKTLYSADPSLSNRLCIYTLFSDGLNQNLLTTGDGVANFLVTHDFLFQPAVVAPNIPHVHIFKVPHHGSKNNSLTTIQPPTYHHNDLFFALTMLVWRYRDTRPANGNPLVDPTVDEVKTLLKGAYFDDWHNLFSFKEREVTKANWKTLLSSLQRETLLWWRQRTATISFRELGLGHLPQSLSQPGQDPVTTNLILLLWRRIQYEQDCIVTNTPSQGDADIRLVAQTPYKETTLAKSFNTDREVDTNQPFWANSQNWAPIFSVDPIARLRIAKSTQDFYTTFEWVTLPHCATVTNVLSFSATNYVVSANGMHGHPHDVVIAGIVASVVVRLHPNPPARPRRIFFTDGYSVKMDQIAALVKLLVAHTPNVPTDPIQWGQYIQLWSLYGDFLAEIPTDTSAVANSEQLLFQDPLLPQGYRDQQDQLRYLSVNFKESMPYHVPRGRVHGNTRFYLTVTDHLNGNNPIHLDIQLGVLVYAAAGTARAIFRLEARNDILDLPSGDSLFKYNIYKVDPHNANNDELMTTPAALAPLFVGKGGESTCHVYRPGGDAMGLPGLGNLPMPVVFNNVLVPGIAGVEFERVGNL</sequence>
<organism evidence="1 2">
    <name type="scientific">Asterophora parasitica</name>
    <dbReference type="NCBI Taxonomy" id="117018"/>
    <lineage>
        <taxon>Eukaryota</taxon>
        <taxon>Fungi</taxon>
        <taxon>Dikarya</taxon>
        <taxon>Basidiomycota</taxon>
        <taxon>Agaricomycotina</taxon>
        <taxon>Agaricomycetes</taxon>
        <taxon>Agaricomycetidae</taxon>
        <taxon>Agaricales</taxon>
        <taxon>Tricholomatineae</taxon>
        <taxon>Lyophyllaceae</taxon>
        <taxon>Asterophora</taxon>
    </lineage>
</organism>
<protein>
    <submittedName>
        <fullName evidence="1">Uncharacterized protein</fullName>
    </submittedName>
</protein>
<name>A0A9P7GFF1_9AGAR</name>
<evidence type="ECO:0000313" key="1">
    <source>
        <dbReference type="EMBL" id="KAG5646002.1"/>
    </source>
</evidence>
<dbReference type="AlphaFoldDB" id="A0A9P7GFF1"/>
<dbReference type="EMBL" id="JABCKV010000028">
    <property type="protein sequence ID" value="KAG5646002.1"/>
    <property type="molecule type" value="Genomic_DNA"/>
</dbReference>
<dbReference type="OrthoDB" id="3246270at2759"/>
<reference evidence="1" key="1">
    <citation type="submission" date="2020-07" db="EMBL/GenBank/DDBJ databases">
        <authorList>
            <person name="Nieuwenhuis M."/>
            <person name="Van De Peppel L.J.J."/>
        </authorList>
    </citation>
    <scope>NUCLEOTIDE SEQUENCE</scope>
    <source>
        <strain evidence="1">AP01</strain>
        <tissue evidence="1">Mycelium</tissue>
    </source>
</reference>
<dbReference type="Proteomes" id="UP000775547">
    <property type="component" value="Unassembled WGS sequence"/>
</dbReference>
<comment type="caution">
    <text evidence="1">The sequence shown here is derived from an EMBL/GenBank/DDBJ whole genome shotgun (WGS) entry which is preliminary data.</text>
</comment>